<sequence>MNKLVSVFIIFLFIHTVGFSAAVSASELKESPIIINNGKIISGRTLIPIKVVSTHFGYQVRWEQEAKMVTILGEDTTIRMKINSNEVSLNEQKVTLEVPAQIYNGVTYVPLKFLSDVFGANVSWNSSFKVARVQWEDQTILIYTELKRIPDLTDKQIDMLSKAANEAAVITDVKYAKVHLKPYFTDKLLGKILWNKGLPFRIQFDSKHQSAVTYLNIYHSEAVVTQLSYFALHTWVTRTLEFEYVDDRWKISQIDFKYTYF</sequence>
<evidence type="ECO:0000313" key="3">
    <source>
        <dbReference type="Proteomes" id="UP001254832"/>
    </source>
</evidence>
<evidence type="ECO:0000313" key="2">
    <source>
        <dbReference type="EMBL" id="MDR6726326.1"/>
    </source>
</evidence>
<protein>
    <recommendedName>
        <fullName evidence="1">Copper amine oxidase-like N-terminal domain-containing protein</fullName>
    </recommendedName>
</protein>
<comment type="caution">
    <text evidence="2">The sequence shown here is derived from an EMBL/GenBank/DDBJ whole genome shotgun (WGS) entry which is preliminary data.</text>
</comment>
<evidence type="ECO:0000259" key="1">
    <source>
        <dbReference type="Pfam" id="PF07833"/>
    </source>
</evidence>
<name>A0AAP5H769_PAEAM</name>
<dbReference type="AlphaFoldDB" id="A0AAP5H769"/>
<dbReference type="EMBL" id="JAVDTR010000016">
    <property type="protein sequence ID" value="MDR6726326.1"/>
    <property type="molecule type" value="Genomic_DNA"/>
</dbReference>
<accession>A0AAP5H769</accession>
<reference evidence="2" key="1">
    <citation type="submission" date="2023-07" db="EMBL/GenBank/DDBJ databases">
        <title>Sorghum-associated microbial communities from plants grown in Nebraska, USA.</title>
        <authorList>
            <person name="Schachtman D."/>
        </authorList>
    </citation>
    <scope>NUCLEOTIDE SEQUENCE</scope>
    <source>
        <strain evidence="2">BE80</strain>
    </source>
</reference>
<dbReference type="Gene3D" id="3.30.457.10">
    <property type="entry name" value="Copper amine oxidase-like, N-terminal domain"/>
    <property type="match status" value="1"/>
</dbReference>
<dbReference type="SUPFAM" id="SSF55383">
    <property type="entry name" value="Copper amine oxidase, domain N"/>
    <property type="match status" value="1"/>
</dbReference>
<dbReference type="InterPro" id="IPR036582">
    <property type="entry name" value="Mao_N_sf"/>
</dbReference>
<dbReference type="Pfam" id="PF07833">
    <property type="entry name" value="Cu_amine_oxidN1"/>
    <property type="match status" value="1"/>
</dbReference>
<proteinExistence type="predicted"/>
<dbReference type="Proteomes" id="UP001254832">
    <property type="component" value="Unassembled WGS sequence"/>
</dbReference>
<dbReference type="InterPro" id="IPR012854">
    <property type="entry name" value="Cu_amine_oxidase-like_N"/>
</dbReference>
<organism evidence="2 3">
    <name type="scientific">Paenibacillus amylolyticus</name>
    <dbReference type="NCBI Taxonomy" id="1451"/>
    <lineage>
        <taxon>Bacteria</taxon>
        <taxon>Bacillati</taxon>
        <taxon>Bacillota</taxon>
        <taxon>Bacilli</taxon>
        <taxon>Bacillales</taxon>
        <taxon>Paenibacillaceae</taxon>
        <taxon>Paenibacillus</taxon>
    </lineage>
</organism>
<dbReference type="RefSeq" id="WP_310144509.1">
    <property type="nucleotide sequence ID" value="NZ_JAVDTR010000016.1"/>
</dbReference>
<gene>
    <name evidence="2" type="ORF">J2W91_004837</name>
</gene>
<feature type="domain" description="Copper amine oxidase-like N-terminal" evidence="1">
    <location>
        <begin position="39"/>
        <end position="127"/>
    </location>
</feature>